<name>B6XBH1_9GAMM</name>
<evidence type="ECO:0000313" key="1">
    <source>
        <dbReference type="EMBL" id="EEB47266.1"/>
    </source>
</evidence>
<protein>
    <submittedName>
        <fullName evidence="1">Uncharacterized protein</fullName>
    </submittedName>
</protein>
<dbReference type="Proteomes" id="UP000003729">
    <property type="component" value="Unassembled WGS sequence"/>
</dbReference>
<dbReference type="AlphaFoldDB" id="B6XBH1"/>
<evidence type="ECO:0000313" key="2">
    <source>
        <dbReference type="Proteomes" id="UP000003729"/>
    </source>
</evidence>
<sequence>MWLNITSGDFNVNTAGDNNIIGGDILLNLNDIYFQKLFILRGKSHMRGIAGTKKPSRGGLV</sequence>
<gene>
    <name evidence="1" type="ORF">PROVALCAL_00680</name>
</gene>
<proteinExistence type="predicted"/>
<reference evidence="1 2" key="2">
    <citation type="submission" date="2008-10" db="EMBL/GenBank/DDBJ databases">
        <authorList>
            <person name="Fulton L."/>
            <person name="Clifton S."/>
            <person name="Fulton B."/>
            <person name="Xu J."/>
            <person name="Minx P."/>
            <person name="Pepin K.H."/>
            <person name="Johnson M."/>
            <person name="Bhonagiri V."/>
            <person name="Nash W.E."/>
            <person name="Mardis E.R."/>
            <person name="Wilson R.K."/>
        </authorList>
    </citation>
    <scope>NUCLEOTIDE SEQUENCE [LARGE SCALE GENOMIC DNA]</scope>
    <source>
        <strain evidence="1 2">DSM 30120</strain>
    </source>
</reference>
<dbReference type="RefSeq" id="WP_006657652.1">
    <property type="nucleotide sequence ID" value="NZ_ABXW01000012.1"/>
</dbReference>
<organism evidence="1 2">
    <name type="scientific">Providencia alcalifaciens DSM 30120</name>
    <dbReference type="NCBI Taxonomy" id="520999"/>
    <lineage>
        <taxon>Bacteria</taxon>
        <taxon>Pseudomonadati</taxon>
        <taxon>Pseudomonadota</taxon>
        <taxon>Gammaproteobacteria</taxon>
        <taxon>Enterobacterales</taxon>
        <taxon>Morganellaceae</taxon>
        <taxon>Providencia</taxon>
    </lineage>
</organism>
<dbReference type="GeneID" id="57292555"/>
<comment type="caution">
    <text evidence="1">The sequence shown here is derived from an EMBL/GenBank/DDBJ whole genome shotgun (WGS) entry which is preliminary data.</text>
</comment>
<dbReference type="EMBL" id="ABXW01000012">
    <property type="protein sequence ID" value="EEB47266.1"/>
    <property type="molecule type" value="Genomic_DNA"/>
</dbReference>
<reference evidence="1 2" key="1">
    <citation type="submission" date="2008-10" db="EMBL/GenBank/DDBJ databases">
        <title>Draft genome sequence of Providencia alcalifaciens (DSM 30120).</title>
        <authorList>
            <person name="Sudarsanam P."/>
            <person name="Ley R."/>
            <person name="Guruge J."/>
            <person name="Turnbaugh P.J."/>
            <person name="Mahowald M."/>
            <person name="Liep D."/>
            <person name="Gordon J."/>
        </authorList>
    </citation>
    <scope>NUCLEOTIDE SEQUENCE [LARGE SCALE GENOMIC DNA]</scope>
    <source>
        <strain evidence="1 2">DSM 30120</strain>
    </source>
</reference>
<accession>B6XBH1</accession>